<dbReference type="InterPro" id="IPR004845">
    <property type="entry name" value="T2SS_GspD_CS"/>
</dbReference>
<dbReference type="PANTHER" id="PTHR30604:SF1">
    <property type="entry name" value="DNA UTILIZATION PROTEIN HOFQ"/>
    <property type="match status" value="1"/>
</dbReference>
<dbReference type="AlphaFoldDB" id="X0WH47"/>
<proteinExistence type="predicted"/>
<protein>
    <recommendedName>
        <fullName evidence="2">Type II/III secretion system secretin-like domain-containing protein</fullName>
    </recommendedName>
</protein>
<dbReference type="PANTHER" id="PTHR30604">
    <property type="entry name" value="PROTEIN TRANSPORT PROTEIN HOFQ"/>
    <property type="match status" value="1"/>
</dbReference>
<feature type="non-terminal residue" evidence="3">
    <location>
        <position position="1"/>
    </location>
</feature>
<dbReference type="PRINTS" id="PR00811">
    <property type="entry name" value="BCTERIALGSPD"/>
</dbReference>
<evidence type="ECO:0000259" key="2">
    <source>
        <dbReference type="Pfam" id="PF00263"/>
    </source>
</evidence>
<feature type="domain" description="Type II/III secretion system secretin-like" evidence="2">
    <location>
        <begin position="64"/>
        <end position="220"/>
    </location>
</feature>
<dbReference type="GO" id="GO:0009306">
    <property type="term" value="P:protein secretion"/>
    <property type="evidence" value="ECO:0007669"/>
    <property type="project" value="InterPro"/>
</dbReference>
<comment type="caution">
    <text evidence="3">The sequence shown here is derived from an EMBL/GenBank/DDBJ whole genome shotgun (WGS) entry which is preliminary data.</text>
</comment>
<dbReference type="EMBL" id="BARS01031828">
    <property type="protein sequence ID" value="GAG22517.1"/>
    <property type="molecule type" value="Genomic_DNA"/>
</dbReference>
<dbReference type="InterPro" id="IPR001775">
    <property type="entry name" value="GspD/PilQ"/>
</dbReference>
<evidence type="ECO:0000256" key="1">
    <source>
        <dbReference type="SAM" id="MobiDB-lite"/>
    </source>
</evidence>
<feature type="region of interest" description="Disordered" evidence="1">
    <location>
        <begin position="1"/>
        <end position="21"/>
    </location>
</feature>
<dbReference type="Pfam" id="PF00263">
    <property type="entry name" value="Secretin"/>
    <property type="match status" value="1"/>
</dbReference>
<sequence length="226" mass="24317">HKSGTFNAANELAKGTDPANIKPATDRLNVDLPAMNILSSRPASIGVALANLGKDHLLDLELSALEKEGGGEIISSPRLITSNKQPAYIEEGTEIPYEEATSSGATSIEFKKAVLSLNVTPQITPDGRVILSLRINQDTVSSEQLGSVPAIDTRKIETQVLVNNGDTIVLGGIFQQIKTKQVFRVPLLGDLPVIGYLFRQTNSVNAKSELLIFLTPKIIQDGYENV</sequence>
<dbReference type="InterPro" id="IPR051808">
    <property type="entry name" value="Type_IV_pilus_biogenesis"/>
</dbReference>
<dbReference type="InterPro" id="IPR004846">
    <property type="entry name" value="T2SS/T3SS_dom"/>
</dbReference>
<reference evidence="3" key="1">
    <citation type="journal article" date="2014" name="Front. Microbiol.">
        <title>High frequency of phylogenetically diverse reductive dehalogenase-homologous genes in deep subseafloor sedimentary metagenomes.</title>
        <authorList>
            <person name="Kawai M."/>
            <person name="Futagami T."/>
            <person name="Toyoda A."/>
            <person name="Takaki Y."/>
            <person name="Nishi S."/>
            <person name="Hori S."/>
            <person name="Arai W."/>
            <person name="Tsubouchi T."/>
            <person name="Morono Y."/>
            <person name="Uchiyama I."/>
            <person name="Ito T."/>
            <person name="Fujiyama A."/>
            <person name="Inagaki F."/>
            <person name="Takami H."/>
        </authorList>
    </citation>
    <scope>NUCLEOTIDE SEQUENCE</scope>
    <source>
        <strain evidence="3">Expedition CK06-06</strain>
    </source>
</reference>
<gene>
    <name evidence="3" type="ORF">S01H1_49466</name>
</gene>
<name>X0WH47_9ZZZZ</name>
<organism evidence="3">
    <name type="scientific">marine sediment metagenome</name>
    <dbReference type="NCBI Taxonomy" id="412755"/>
    <lineage>
        <taxon>unclassified sequences</taxon>
        <taxon>metagenomes</taxon>
        <taxon>ecological metagenomes</taxon>
    </lineage>
</organism>
<evidence type="ECO:0000313" key="3">
    <source>
        <dbReference type="EMBL" id="GAG22517.1"/>
    </source>
</evidence>
<dbReference type="PROSITE" id="PS00875">
    <property type="entry name" value="T2SP_D"/>
    <property type="match status" value="1"/>
</dbReference>
<accession>X0WH47</accession>